<sequence length="203" mass="22756">MKLPDAAHTSRPWRIHQMTPDFRLYDVWALPTPGGPDDFPHLVRQTSAGDTSDNPSRVARILFAIRWKLGKLLGWDNPDSGVGSRVPTLRDRLPADLRDAPFGPEFDRLPFRSIYLADNEWASEMSNRTVHGVMHLSWVPDGAGGYRGQMAVLVKPNGLFGKVYMAAIAPFRHLLVYPPLMRGIAAEWRADPPQKPRNLSPAN</sequence>
<proteinExistence type="predicted"/>
<name>A0ABT2JRL4_9ACTN</name>
<dbReference type="EMBL" id="JAJAGO010000003">
    <property type="protein sequence ID" value="MCT2589884.1"/>
    <property type="molecule type" value="Genomic_DNA"/>
</dbReference>
<keyword evidence="2" id="KW-1185">Reference proteome</keyword>
<dbReference type="InterPro" id="IPR021295">
    <property type="entry name" value="DUF2867"/>
</dbReference>
<dbReference type="Pfam" id="PF11066">
    <property type="entry name" value="DUF2867"/>
    <property type="match status" value="1"/>
</dbReference>
<dbReference type="RefSeq" id="WP_260216965.1">
    <property type="nucleotide sequence ID" value="NZ_JAJAGO010000003.1"/>
</dbReference>
<organism evidence="1 2">
    <name type="scientific">Streptomyces gossypii</name>
    <dbReference type="NCBI Taxonomy" id="2883101"/>
    <lineage>
        <taxon>Bacteria</taxon>
        <taxon>Bacillati</taxon>
        <taxon>Actinomycetota</taxon>
        <taxon>Actinomycetes</taxon>
        <taxon>Kitasatosporales</taxon>
        <taxon>Streptomycetaceae</taxon>
        <taxon>Streptomyces</taxon>
    </lineage>
</organism>
<reference evidence="1 2" key="1">
    <citation type="submission" date="2021-10" db="EMBL/GenBank/DDBJ databases">
        <title>Streptomyces gossypii sp. nov., isolated from soil collected from cotton field.</title>
        <authorList>
            <person name="Ge X."/>
            <person name="Chen X."/>
            <person name="Liu W."/>
        </authorList>
    </citation>
    <scope>NUCLEOTIDE SEQUENCE [LARGE SCALE GENOMIC DNA]</scope>
    <source>
        <strain evidence="1 2">N2-109</strain>
    </source>
</reference>
<accession>A0ABT2JRL4</accession>
<evidence type="ECO:0000313" key="2">
    <source>
        <dbReference type="Proteomes" id="UP001156389"/>
    </source>
</evidence>
<evidence type="ECO:0000313" key="1">
    <source>
        <dbReference type="EMBL" id="MCT2589884.1"/>
    </source>
</evidence>
<gene>
    <name evidence="1" type="ORF">LHJ74_08145</name>
</gene>
<dbReference type="Proteomes" id="UP001156389">
    <property type="component" value="Unassembled WGS sequence"/>
</dbReference>
<protein>
    <submittedName>
        <fullName evidence="1">DUF2867 domain-containing protein</fullName>
    </submittedName>
</protein>
<comment type="caution">
    <text evidence="1">The sequence shown here is derived from an EMBL/GenBank/DDBJ whole genome shotgun (WGS) entry which is preliminary data.</text>
</comment>